<gene>
    <name evidence="1" type="ORF">FGO68_gene11105</name>
</gene>
<protein>
    <submittedName>
        <fullName evidence="1">Uncharacterized protein</fullName>
    </submittedName>
</protein>
<sequence>MHLFILQPLVKHPLKQLELLDMYGFERANQYYNMVKLQLFPFKHEFELLLHAVEIWVAAGINDELVGGADKQEGLVD</sequence>
<dbReference type="Proteomes" id="UP000785679">
    <property type="component" value="Unassembled WGS sequence"/>
</dbReference>
<evidence type="ECO:0000313" key="2">
    <source>
        <dbReference type="Proteomes" id="UP000785679"/>
    </source>
</evidence>
<dbReference type="EMBL" id="RRYP01007184">
    <property type="protein sequence ID" value="TNV80681.1"/>
    <property type="molecule type" value="Genomic_DNA"/>
</dbReference>
<keyword evidence="2" id="KW-1185">Reference proteome</keyword>
<comment type="caution">
    <text evidence="1">The sequence shown here is derived from an EMBL/GenBank/DDBJ whole genome shotgun (WGS) entry which is preliminary data.</text>
</comment>
<organism evidence="1 2">
    <name type="scientific">Halteria grandinella</name>
    <dbReference type="NCBI Taxonomy" id="5974"/>
    <lineage>
        <taxon>Eukaryota</taxon>
        <taxon>Sar</taxon>
        <taxon>Alveolata</taxon>
        <taxon>Ciliophora</taxon>
        <taxon>Intramacronucleata</taxon>
        <taxon>Spirotrichea</taxon>
        <taxon>Stichotrichia</taxon>
        <taxon>Sporadotrichida</taxon>
        <taxon>Halteriidae</taxon>
        <taxon>Halteria</taxon>
    </lineage>
</organism>
<name>A0A8J8NV41_HALGN</name>
<evidence type="ECO:0000313" key="1">
    <source>
        <dbReference type="EMBL" id="TNV80681.1"/>
    </source>
</evidence>
<reference evidence="1" key="1">
    <citation type="submission" date="2019-06" db="EMBL/GenBank/DDBJ databases">
        <authorList>
            <person name="Zheng W."/>
        </authorList>
    </citation>
    <scope>NUCLEOTIDE SEQUENCE</scope>
    <source>
        <strain evidence="1">QDHG01</strain>
    </source>
</reference>
<proteinExistence type="predicted"/>
<dbReference type="AlphaFoldDB" id="A0A8J8NV41"/>
<accession>A0A8J8NV41</accession>